<dbReference type="EMBL" id="KV784353">
    <property type="protein sequence ID" value="OEU23300.1"/>
    <property type="molecule type" value="Genomic_DNA"/>
</dbReference>
<evidence type="ECO:0000256" key="2">
    <source>
        <dbReference type="SAM" id="Phobius"/>
    </source>
</evidence>
<evidence type="ECO:0000256" key="3">
    <source>
        <dbReference type="SAM" id="SignalP"/>
    </source>
</evidence>
<feature type="compositionally biased region" description="Basic and acidic residues" evidence="1">
    <location>
        <begin position="1008"/>
        <end position="1047"/>
    </location>
</feature>
<feature type="compositionally biased region" description="Basic and acidic residues" evidence="1">
    <location>
        <begin position="809"/>
        <end position="822"/>
    </location>
</feature>
<accession>A0A1E7FYS5</accession>
<feature type="region of interest" description="Disordered" evidence="1">
    <location>
        <begin position="765"/>
        <end position="944"/>
    </location>
</feature>
<feature type="compositionally biased region" description="Low complexity" evidence="1">
    <location>
        <begin position="438"/>
        <end position="452"/>
    </location>
</feature>
<feature type="compositionally biased region" description="Acidic residues" evidence="1">
    <location>
        <begin position="1048"/>
        <end position="1061"/>
    </location>
</feature>
<feature type="compositionally biased region" description="Acidic residues" evidence="1">
    <location>
        <begin position="862"/>
        <end position="873"/>
    </location>
</feature>
<keyword evidence="2" id="KW-1133">Transmembrane helix</keyword>
<feature type="chain" id="PRO_5009193677" evidence="3">
    <location>
        <begin position="28"/>
        <end position="1112"/>
    </location>
</feature>
<keyword evidence="2" id="KW-0472">Membrane</keyword>
<name>A0A1E7FYS5_9STRA</name>
<keyword evidence="3" id="KW-0732">Signal</keyword>
<feature type="compositionally biased region" description="Low complexity" evidence="1">
    <location>
        <begin position="920"/>
        <end position="944"/>
    </location>
</feature>
<evidence type="ECO:0000313" key="5">
    <source>
        <dbReference type="Proteomes" id="UP000095751"/>
    </source>
</evidence>
<organism evidence="4 5">
    <name type="scientific">Fragilariopsis cylindrus CCMP1102</name>
    <dbReference type="NCBI Taxonomy" id="635003"/>
    <lineage>
        <taxon>Eukaryota</taxon>
        <taxon>Sar</taxon>
        <taxon>Stramenopiles</taxon>
        <taxon>Ochrophyta</taxon>
        <taxon>Bacillariophyta</taxon>
        <taxon>Bacillariophyceae</taxon>
        <taxon>Bacillariophycidae</taxon>
        <taxon>Bacillariales</taxon>
        <taxon>Bacillariaceae</taxon>
        <taxon>Fragilariopsis</taxon>
    </lineage>
</organism>
<feature type="transmembrane region" description="Helical" evidence="2">
    <location>
        <begin position="350"/>
        <end position="377"/>
    </location>
</feature>
<keyword evidence="2" id="KW-0812">Transmembrane</keyword>
<dbReference type="InParanoid" id="A0A1E7FYS5"/>
<feature type="compositionally biased region" description="Polar residues" evidence="1">
    <location>
        <begin position="965"/>
        <end position="1007"/>
    </location>
</feature>
<proteinExistence type="predicted"/>
<feature type="compositionally biased region" description="Low complexity" evidence="1">
    <location>
        <begin position="886"/>
        <end position="900"/>
    </location>
</feature>
<keyword evidence="5" id="KW-1185">Reference proteome</keyword>
<feature type="signal peptide" evidence="3">
    <location>
        <begin position="1"/>
        <end position="27"/>
    </location>
</feature>
<feature type="region of interest" description="Disordered" evidence="1">
    <location>
        <begin position="408"/>
        <end position="489"/>
    </location>
</feature>
<evidence type="ECO:0000256" key="1">
    <source>
        <dbReference type="SAM" id="MobiDB-lite"/>
    </source>
</evidence>
<feature type="region of interest" description="Disordered" evidence="1">
    <location>
        <begin position="958"/>
        <end position="1061"/>
    </location>
</feature>
<dbReference type="OrthoDB" id="54533at2759"/>
<protein>
    <submittedName>
        <fullName evidence="4">Uncharacterized protein</fullName>
    </submittedName>
</protein>
<dbReference type="KEGG" id="fcy:FRACYDRAFT_259348"/>
<dbReference type="Proteomes" id="UP000095751">
    <property type="component" value="Unassembled WGS sequence"/>
</dbReference>
<evidence type="ECO:0000313" key="4">
    <source>
        <dbReference type="EMBL" id="OEU23300.1"/>
    </source>
</evidence>
<feature type="compositionally biased region" description="Basic residues" evidence="1">
    <location>
        <begin position="453"/>
        <end position="466"/>
    </location>
</feature>
<dbReference type="AlphaFoldDB" id="A0A1E7FYS5"/>
<reference evidence="4 5" key="1">
    <citation type="submission" date="2016-09" db="EMBL/GenBank/DDBJ databases">
        <title>Extensive genetic diversity and differential bi-allelic expression allows diatom success in the polar Southern Ocean.</title>
        <authorList>
            <consortium name="DOE Joint Genome Institute"/>
            <person name="Mock T."/>
            <person name="Otillar R.P."/>
            <person name="Strauss J."/>
            <person name="Dupont C."/>
            <person name="Frickenhaus S."/>
            <person name="Maumus F."/>
            <person name="Mcmullan M."/>
            <person name="Sanges R."/>
            <person name="Schmutz J."/>
            <person name="Toseland A."/>
            <person name="Valas R."/>
            <person name="Veluchamy A."/>
            <person name="Ward B.J."/>
            <person name="Allen A."/>
            <person name="Barry K."/>
            <person name="Falciatore A."/>
            <person name="Ferrante M."/>
            <person name="Fortunato A.E."/>
            <person name="Gloeckner G."/>
            <person name="Gruber A."/>
            <person name="Hipkin R."/>
            <person name="Janech M."/>
            <person name="Kroth P."/>
            <person name="Leese F."/>
            <person name="Lindquist E."/>
            <person name="Lyon B.R."/>
            <person name="Martin J."/>
            <person name="Mayer C."/>
            <person name="Parker M."/>
            <person name="Quesneville H."/>
            <person name="Raymond J."/>
            <person name="Uhlig C."/>
            <person name="Valentin K.U."/>
            <person name="Worden A.Z."/>
            <person name="Armbrust E.V."/>
            <person name="Bowler C."/>
            <person name="Green B."/>
            <person name="Moulton V."/>
            <person name="Van Oosterhout C."/>
            <person name="Grigoriev I."/>
        </authorList>
    </citation>
    <scope>NUCLEOTIDE SEQUENCE [LARGE SCALE GENOMIC DNA]</scope>
    <source>
        <strain evidence="4 5">CCMP1102</strain>
    </source>
</reference>
<gene>
    <name evidence="4" type="ORF">FRACYDRAFT_259348</name>
</gene>
<sequence length="1112" mass="122471">MMNLHRLSLVSVALLAPLFLVAFVVTADDDSDLLLPKNYRDDVYHCTDPVTNNNQGGKNLLMTCDPITYLWNINELKPNKQPDNSELCTELIGILLRSKEKEELQKEAGQLDANVNLDVTVRNDIQMWESIMDNSVVDQLEPCVLWAMTYGSLTQYSSSIEINLNNKEQPTSLLPIDFDPIVITLVWDETFISFEPDTTNPLSIDRVELHDITGQHMVEALKAELHDNDNYGGVQFLDLSVSAGLPNYDTRTLPLTLTGQVTFQNIRQAILDPASLRRVLLQAAFKNTNANELYLFRLKIANDPTLQNVVSVLAGKDELIQYTLQHNNGDRIDFNDFSPINTDTSTEEGFVSVLLIVIIVAVGVSIIAVVCFIYCLICRKQSPGRRSRTSGKAAKTLEENSLVDQLPPSVITGIPTNINGRYRKSDKQQQKKEKKKLLSSSTNKSKNNNNNNNKRRSPRQSNRGRGRYASMSASSHVSDDNDKNNNYYDKYGEVPAVRTAPTQEMMMGEEGGGEYDIEFNFAGSNIDDGISEYDMETLPPPSTHVPDTDDEASQVDDTMMSIMDVASSNVGGDYDDNISDAGTSLYSYIPDDTSLTASLVNGPFSSQFQKKQPDLQQQQQQTTMERAQKKSILWSVMDSLNVTKAPPDASDTDNEGESVYIDDMTFIADDYNNKEKNFNSSTTTAIMKNNHTKTMLGNEDNDSFTSSKDSNSLLYKNTAEVEAVVNAAPKYPEEEKKQFEQIWKQDTTATTEDANATSVVVVEKEASIQATTPEKEENNGNSEEMAAVSTAKRGNKTIESNNGIDIDNIDARGHDDDNKGGEIADASAVLESSGAEDSQPKEGASTSEAVVDWVPEEKKVEEIDDDGGDEDEDNNRSGIIFDARDVSSVSSGVSETSHQSNASITRKGESARRKKSSKWGATAATSPSSASVVSCGGSVCSTDSSKLRSLLGQSDTNDAALVFGKQQQNSTNKNDESSSSAGSNATPESEVSMSSCTSNQLKSLLTRTDSKDSAEDEDFLFRQNKETIETNNDVVRRTVQEEEKKEDFVDEENYDDDDDDDCQKNAYLPVSMRPVTPSQNNYDDDSTAVSVYSALSDAPSVDESISSNMGWF</sequence>